<organism evidence="1 2">
    <name type="scientific">Hyalomma asiaticum</name>
    <name type="common">Tick</name>
    <dbReference type="NCBI Taxonomy" id="266040"/>
    <lineage>
        <taxon>Eukaryota</taxon>
        <taxon>Metazoa</taxon>
        <taxon>Ecdysozoa</taxon>
        <taxon>Arthropoda</taxon>
        <taxon>Chelicerata</taxon>
        <taxon>Arachnida</taxon>
        <taxon>Acari</taxon>
        <taxon>Parasitiformes</taxon>
        <taxon>Ixodida</taxon>
        <taxon>Ixodoidea</taxon>
        <taxon>Ixodidae</taxon>
        <taxon>Hyalomminae</taxon>
        <taxon>Hyalomma</taxon>
    </lineage>
</organism>
<evidence type="ECO:0000313" key="2">
    <source>
        <dbReference type="Proteomes" id="UP000821845"/>
    </source>
</evidence>
<name>A0ACB7T544_HYAAI</name>
<keyword evidence="2" id="KW-1185">Reference proteome</keyword>
<proteinExistence type="predicted"/>
<dbReference type="EMBL" id="CM023490">
    <property type="protein sequence ID" value="KAH6942193.1"/>
    <property type="molecule type" value="Genomic_DNA"/>
</dbReference>
<protein>
    <submittedName>
        <fullName evidence="1">Uncharacterized protein</fullName>
    </submittedName>
</protein>
<evidence type="ECO:0000313" key="1">
    <source>
        <dbReference type="EMBL" id="KAH6942193.1"/>
    </source>
</evidence>
<accession>A0ACB7T544</accession>
<comment type="caution">
    <text evidence="1">The sequence shown here is derived from an EMBL/GenBank/DDBJ whole genome shotgun (WGS) entry which is preliminary data.</text>
</comment>
<reference evidence="1" key="1">
    <citation type="submission" date="2020-05" db="EMBL/GenBank/DDBJ databases">
        <title>Large-scale comparative analyses of tick genomes elucidate their genetic diversity and vector capacities.</title>
        <authorList>
            <person name="Jia N."/>
            <person name="Wang J."/>
            <person name="Shi W."/>
            <person name="Du L."/>
            <person name="Sun Y."/>
            <person name="Zhan W."/>
            <person name="Jiang J."/>
            <person name="Wang Q."/>
            <person name="Zhang B."/>
            <person name="Ji P."/>
            <person name="Sakyi L.B."/>
            <person name="Cui X."/>
            <person name="Yuan T."/>
            <person name="Jiang B."/>
            <person name="Yang W."/>
            <person name="Lam T.T.-Y."/>
            <person name="Chang Q."/>
            <person name="Ding S."/>
            <person name="Wang X."/>
            <person name="Zhu J."/>
            <person name="Ruan X."/>
            <person name="Zhao L."/>
            <person name="Wei J."/>
            <person name="Que T."/>
            <person name="Du C."/>
            <person name="Cheng J."/>
            <person name="Dai P."/>
            <person name="Han X."/>
            <person name="Huang E."/>
            <person name="Gao Y."/>
            <person name="Liu J."/>
            <person name="Shao H."/>
            <person name="Ye R."/>
            <person name="Li L."/>
            <person name="Wei W."/>
            <person name="Wang X."/>
            <person name="Wang C."/>
            <person name="Yang T."/>
            <person name="Huo Q."/>
            <person name="Li W."/>
            <person name="Guo W."/>
            <person name="Chen H."/>
            <person name="Zhou L."/>
            <person name="Ni X."/>
            <person name="Tian J."/>
            <person name="Zhou Y."/>
            <person name="Sheng Y."/>
            <person name="Liu T."/>
            <person name="Pan Y."/>
            <person name="Xia L."/>
            <person name="Li J."/>
            <person name="Zhao F."/>
            <person name="Cao W."/>
        </authorList>
    </citation>
    <scope>NUCLEOTIDE SEQUENCE</scope>
    <source>
        <strain evidence="1">Hyas-2018</strain>
    </source>
</reference>
<sequence>MRPLHYAAWQGQAEPVALLLEYNSSVNDASSTGDTPLHLAAQHGHVLVPGREEYSFTLLECLRLSFFLSFFQIDKLLSYHANPLLRNCEHKTPLDLACEFGRQKAVEVLLRNARCRQLLYESRQDTLDNERTTCLHLAARNGHTSVLRCLLAAGADINRSTLRGTALHEAAMHGKLEAVRLLLQSGIDVNKPNSSEQTALDLVRTFSSSKAARDLKVLLREMLQALPARAIRDHYDPNDSECLILREGDMVTVLDACESGRWKGIVFGPGHSSRAGYFPATAVQLLHRTGDAWEALLRSEDPASQQQAIRLAEEASRSQDLFACF</sequence>
<dbReference type="Proteomes" id="UP000821845">
    <property type="component" value="Chromosome 10"/>
</dbReference>
<gene>
    <name evidence="1" type="ORF">HPB50_001762</name>
</gene>